<keyword evidence="2" id="KW-0328">Glycosyltransferase</keyword>
<evidence type="ECO:0000256" key="2">
    <source>
        <dbReference type="ARBA" id="ARBA00022676"/>
    </source>
</evidence>
<comment type="similarity">
    <text evidence="11">Belongs to the SEDS family. FtsW subfamily.</text>
</comment>
<dbReference type="InterPro" id="IPR001182">
    <property type="entry name" value="FtsW/RodA"/>
</dbReference>
<dbReference type="GO" id="GO:0051301">
    <property type="term" value="P:cell division"/>
    <property type="evidence" value="ECO:0007669"/>
    <property type="project" value="UniProtKB-KW"/>
</dbReference>
<feature type="transmembrane region" description="Helical" evidence="16">
    <location>
        <begin position="12"/>
        <end position="35"/>
    </location>
</feature>
<feature type="transmembrane region" description="Helical" evidence="16">
    <location>
        <begin position="337"/>
        <end position="360"/>
    </location>
</feature>
<dbReference type="GO" id="GO:0009252">
    <property type="term" value="P:peptidoglycan biosynthetic process"/>
    <property type="evidence" value="ECO:0007669"/>
    <property type="project" value="UniProtKB-KW"/>
</dbReference>
<name>A0A0G1K682_9BACT</name>
<dbReference type="AlphaFoldDB" id="A0A0G1K682"/>
<evidence type="ECO:0000256" key="15">
    <source>
        <dbReference type="ARBA" id="ARBA00049902"/>
    </source>
</evidence>
<dbReference type="PROSITE" id="PS00428">
    <property type="entry name" value="FTSW_RODA_SPOVE"/>
    <property type="match status" value="1"/>
</dbReference>
<keyword evidence="8 16" id="KW-0472">Membrane</keyword>
<dbReference type="Proteomes" id="UP000034889">
    <property type="component" value="Unassembled WGS sequence"/>
</dbReference>
<evidence type="ECO:0000256" key="13">
    <source>
        <dbReference type="ARBA" id="ARBA00041418"/>
    </source>
</evidence>
<dbReference type="GO" id="GO:0008955">
    <property type="term" value="F:peptidoglycan glycosyltransferase activity"/>
    <property type="evidence" value="ECO:0007669"/>
    <property type="project" value="UniProtKB-EC"/>
</dbReference>
<dbReference type="EMBL" id="LCJM01000001">
    <property type="protein sequence ID" value="KKT79196.1"/>
    <property type="molecule type" value="Genomic_DNA"/>
</dbReference>
<evidence type="ECO:0000256" key="3">
    <source>
        <dbReference type="ARBA" id="ARBA00022679"/>
    </source>
</evidence>
<feature type="transmembrane region" description="Helical" evidence="16">
    <location>
        <begin position="308"/>
        <end position="331"/>
    </location>
</feature>
<evidence type="ECO:0000313" key="18">
    <source>
        <dbReference type="Proteomes" id="UP000034889"/>
    </source>
</evidence>
<sequence>MGAQIKVKTDPIFKGIVATLLITGFFILASASIGITTSMKAPPYYFILRQITMGGAAGLILFIFAAKFPYKKWKTWALAVFLGSILLTSAVWIPGFGLKAGGALRWIDLGLLSFQPSEFLKFGFILYLSAWFSSRGGRISSLKNGLIPFLIITGVASSLLVLQPDIGTLGVLAISGLFLFLVAGGKFTHVLILILIGLIFLGILISLEPYRFDRLAVFRNSEYDPQGAGYQARQALIAIGSGGIWGRGFGMSRQKFQYLPEPVGDSIFAVAAEEFGFIGASLIIFLFMLLAWRGFYISRFAPDSFGKLLGSGMVLLIIIQSMINISALSGLVPLTGIPLVFISQGGSSLAVTLLEAGILLNISKTT</sequence>
<feature type="transmembrane region" description="Helical" evidence="16">
    <location>
        <begin position="73"/>
        <end position="93"/>
    </location>
</feature>
<keyword evidence="17" id="KW-0131">Cell cycle</keyword>
<gene>
    <name evidence="17" type="ORF">UW74_C0001G0005</name>
</gene>
<dbReference type="InterPro" id="IPR018365">
    <property type="entry name" value="Cell_cycle_FtsW-rel_CS"/>
</dbReference>
<comment type="subcellular location">
    <subcellularLocation>
        <location evidence="1">Membrane</location>
        <topology evidence="1">Multi-pass membrane protein</topology>
    </subcellularLocation>
</comment>
<reference evidence="17 18" key="1">
    <citation type="journal article" date="2015" name="Nature">
        <title>rRNA introns, odd ribosomes, and small enigmatic genomes across a large radiation of phyla.</title>
        <authorList>
            <person name="Brown C.T."/>
            <person name="Hug L.A."/>
            <person name="Thomas B.C."/>
            <person name="Sharon I."/>
            <person name="Castelle C.J."/>
            <person name="Singh A."/>
            <person name="Wilkins M.J."/>
            <person name="Williams K.H."/>
            <person name="Banfield J.F."/>
        </authorList>
    </citation>
    <scope>NUCLEOTIDE SEQUENCE [LARGE SCALE GENOMIC DNA]</scope>
</reference>
<evidence type="ECO:0000256" key="5">
    <source>
        <dbReference type="ARBA" id="ARBA00022960"/>
    </source>
</evidence>
<keyword evidence="4 16" id="KW-0812">Transmembrane</keyword>
<dbReference type="PANTHER" id="PTHR30474:SF2">
    <property type="entry name" value="PEPTIDOGLYCAN GLYCOSYLTRANSFERASE FTSW-RELATED"/>
    <property type="match status" value="1"/>
</dbReference>
<feature type="transmembrane region" description="Helical" evidence="16">
    <location>
        <begin position="275"/>
        <end position="296"/>
    </location>
</feature>
<evidence type="ECO:0000256" key="4">
    <source>
        <dbReference type="ARBA" id="ARBA00022692"/>
    </source>
</evidence>
<evidence type="ECO:0000256" key="14">
    <source>
        <dbReference type="ARBA" id="ARBA00044770"/>
    </source>
</evidence>
<evidence type="ECO:0000256" key="12">
    <source>
        <dbReference type="ARBA" id="ARBA00041185"/>
    </source>
</evidence>
<keyword evidence="5" id="KW-0133">Cell shape</keyword>
<accession>A0A0G1K682</accession>
<dbReference type="GO" id="GO:0005886">
    <property type="term" value="C:plasma membrane"/>
    <property type="evidence" value="ECO:0007669"/>
    <property type="project" value="TreeGrafter"/>
</dbReference>
<feature type="transmembrane region" description="Helical" evidence="16">
    <location>
        <begin position="166"/>
        <end position="183"/>
    </location>
</feature>
<evidence type="ECO:0000256" key="7">
    <source>
        <dbReference type="ARBA" id="ARBA00022989"/>
    </source>
</evidence>
<dbReference type="GO" id="GO:0032153">
    <property type="term" value="C:cell division site"/>
    <property type="evidence" value="ECO:0007669"/>
    <property type="project" value="TreeGrafter"/>
</dbReference>
<keyword evidence="17" id="KW-0132">Cell division</keyword>
<protein>
    <recommendedName>
        <fullName evidence="12">Probable peptidoglycan glycosyltransferase FtsW</fullName>
        <ecNumber evidence="14">2.4.99.28</ecNumber>
    </recommendedName>
    <alternativeName>
        <fullName evidence="13">Cell division protein FtsW</fullName>
    </alternativeName>
    <alternativeName>
        <fullName evidence="10">Cell wall polymerase</fullName>
    </alternativeName>
    <alternativeName>
        <fullName evidence="9">Peptidoglycan polymerase</fullName>
    </alternativeName>
</protein>
<feature type="transmembrane region" description="Helical" evidence="16">
    <location>
        <begin position="113"/>
        <end position="132"/>
    </location>
</feature>
<evidence type="ECO:0000256" key="16">
    <source>
        <dbReference type="SAM" id="Phobius"/>
    </source>
</evidence>
<keyword evidence="3" id="KW-0808">Transferase</keyword>
<comment type="caution">
    <text evidence="17">The sequence shown here is derived from an EMBL/GenBank/DDBJ whole genome shotgun (WGS) entry which is preliminary data.</text>
</comment>
<feature type="transmembrane region" description="Helical" evidence="16">
    <location>
        <begin position="190"/>
        <end position="207"/>
    </location>
</feature>
<organism evidence="17 18">
    <name type="scientific">Candidatus Giovannonibacteria bacterium GW2011_GWC2_44_8</name>
    <dbReference type="NCBI Taxonomy" id="1618657"/>
    <lineage>
        <taxon>Bacteria</taxon>
        <taxon>Candidatus Giovannoniibacteriota</taxon>
    </lineage>
</organism>
<dbReference type="EC" id="2.4.99.28" evidence="14"/>
<dbReference type="Pfam" id="PF01098">
    <property type="entry name" value="FTSW_RODA_SPOVE"/>
    <property type="match status" value="1"/>
</dbReference>
<dbReference type="GO" id="GO:0008360">
    <property type="term" value="P:regulation of cell shape"/>
    <property type="evidence" value="ECO:0007669"/>
    <property type="project" value="UniProtKB-KW"/>
</dbReference>
<feature type="transmembrane region" description="Helical" evidence="16">
    <location>
        <begin position="144"/>
        <end position="160"/>
    </location>
</feature>
<feature type="transmembrane region" description="Helical" evidence="16">
    <location>
        <begin position="47"/>
        <end position="66"/>
    </location>
</feature>
<evidence type="ECO:0000256" key="9">
    <source>
        <dbReference type="ARBA" id="ARBA00032370"/>
    </source>
</evidence>
<evidence type="ECO:0000256" key="8">
    <source>
        <dbReference type="ARBA" id="ARBA00023136"/>
    </source>
</evidence>
<keyword evidence="7 16" id="KW-1133">Transmembrane helix</keyword>
<evidence type="ECO:0000313" key="17">
    <source>
        <dbReference type="EMBL" id="KKT79196.1"/>
    </source>
</evidence>
<evidence type="ECO:0000256" key="11">
    <source>
        <dbReference type="ARBA" id="ARBA00038053"/>
    </source>
</evidence>
<comment type="catalytic activity">
    <reaction evidence="15">
        <text>[GlcNAc-(1-&gt;4)-Mur2Ac(oyl-L-Ala-gamma-D-Glu-L-Lys-D-Ala-D-Ala)](n)-di-trans,octa-cis-undecaprenyl diphosphate + beta-D-GlcNAc-(1-&gt;4)-Mur2Ac(oyl-L-Ala-gamma-D-Glu-L-Lys-D-Ala-D-Ala)-di-trans,octa-cis-undecaprenyl diphosphate = [GlcNAc-(1-&gt;4)-Mur2Ac(oyl-L-Ala-gamma-D-Glu-L-Lys-D-Ala-D-Ala)](n+1)-di-trans,octa-cis-undecaprenyl diphosphate + di-trans,octa-cis-undecaprenyl diphosphate + H(+)</text>
        <dbReference type="Rhea" id="RHEA:23708"/>
        <dbReference type="Rhea" id="RHEA-COMP:9602"/>
        <dbReference type="Rhea" id="RHEA-COMP:9603"/>
        <dbReference type="ChEBI" id="CHEBI:15378"/>
        <dbReference type="ChEBI" id="CHEBI:58405"/>
        <dbReference type="ChEBI" id="CHEBI:60033"/>
        <dbReference type="ChEBI" id="CHEBI:78435"/>
        <dbReference type="EC" id="2.4.99.28"/>
    </reaction>
</comment>
<proteinExistence type="inferred from homology"/>
<keyword evidence="6" id="KW-0573">Peptidoglycan synthesis</keyword>
<dbReference type="GO" id="GO:0015648">
    <property type="term" value="F:lipid-linked peptidoglycan transporter activity"/>
    <property type="evidence" value="ECO:0007669"/>
    <property type="project" value="TreeGrafter"/>
</dbReference>
<evidence type="ECO:0000256" key="6">
    <source>
        <dbReference type="ARBA" id="ARBA00022984"/>
    </source>
</evidence>
<evidence type="ECO:0000256" key="1">
    <source>
        <dbReference type="ARBA" id="ARBA00004141"/>
    </source>
</evidence>
<dbReference type="PANTHER" id="PTHR30474">
    <property type="entry name" value="CELL CYCLE PROTEIN"/>
    <property type="match status" value="1"/>
</dbReference>
<evidence type="ECO:0000256" key="10">
    <source>
        <dbReference type="ARBA" id="ARBA00033270"/>
    </source>
</evidence>